<dbReference type="PATRIC" id="fig|1393034.3.peg.868"/>
<organism evidence="1 2">
    <name type="scientific">Atopobium deltae</name>
    <dbReference type="NCBI Taxonomy" id="1393034"/>
    <lineage>
        <taxon>Bacteria</taxon>
        <taxon>Bacillati</taxon>
        <taxon>Actinomycetota</taxon>
        <taxon>Coriobacteriia</taxon>
        <taxon>Coriobacteriales</taxon>
        <taxon>Atopobiaceae</taxon>
        <taxon>Atopobium</taxon>
    </lineage>
</organism>
<evidence type="ECO:0000313" key="1">
    <source>
        <dbReference type="EMBL" id="KXB34354.1"/>
    </source>
</evidence>
<gene>
    <name evidence="1" type="ORF">HMPREF3192_00903</name>
</gene>
<keyword evidence="2" id="KW-1185">Reference proteome</keyword>
<name>A0A133XTT3_9ACTN</name>
<comment type="caution">
    <text evidence="1">The sequence shown here is derived from an EMBL/GenBank/DDBJ whole genome shotgun (WGS) entry which is preliminary data.</text>
</comment>
<proteinExistence type="predicted"/>
<dbReference type="Proteomes" id="UP000070675">
    <property type="component" value="Unassembled WGS sequence"/>
</dbReference>
<evidence type="ECO:0000313" key="2">
    <source>
        <dbReference type="Proteomes" id="UP000070675"/>
    </source>
</evidence>
<dbReference type="EMBL" id="LSCR01000016">
    <property type="protein sequence ID" value="KXB34354.1"/>
    <property type="molecule type" value="Genomic_DNA"/>
</dbReference>
<sequence>MHTGLQISYASCRVFLDFTSDLLARKMQNHIFRTINFFENASYL</sequence>
<dbReference type="STRING" id="1393034.HMPREF3192_00903"/>
<reference evidence="2" key="1">
    <citation type="submission" date="2016-01" db="EMBL/GenBank/DDBJ databases">
        <authorList>
            <person name="Mitreva M."/>
            <person name="Pepin K.H."/>
            <person name="Mihindukulasuriya K.A."/>
            <person name="Fulton R."/>
            <person name="Fronick C."/>
            <person name="O'Laughlin M."/>
            <person name="Miner T."/>
            <person name="Herter B."/>
            <person name="Rosa B.A."/>
            <person name="Cordes M."/>
            <person name="Tomlinson C."/>
            <person name="Wollam A."/>
            <person name="Palsikar V.B."/>
            <person name="Mardis E.R."/>
            <person name="Wilson R.K."/>
        </authorList>
    </citation>
    <scope>NUCLEOTIDE SEQUENCE [LARGE SCALE GENOMIC DNA]</scope>
    <source>
        <strain evidence="2">DNF00019</strain>
    </source>
</reference>
<dbReference type="AlphaFoldDB" id="A0A133XTT3"/>
<protein>
    <submittedName>
        <fullName evidence="1">Uncharacterized protein</fullName>
    </submittedName>
</protein>
<accession>A0A133XTT3</accession>